<comment type="caution">
    <text evidence="1">The sequence shown here is derived from an EMBL/GenBank/DDBJ whole genome shotgun (WGS) entry which is preliminary data.</text>
</comment>
<sequence>MRWTTFFQIAPEQYLLFINACDPDLVIALSDIPFTPPPFSQKRITKSLQRSLAWLMSLLQAPSNSTSDQHHPLNLFVQMVGDPYKCLDEGVLGYVFDLIPLRASLLAPVINAPEEEYETPNRRTINTKPLTQPQTERILTEIVNLLHASLDSLPPEKPRIATGASSPHEALRLIRDAGIDLFDVSPGHRRLPIGGSHSTSSSLHQA</sequence>
<dbReference type="EMBL" id="SGPK01000055">
    <property type="protein sequence ID" value="THH09694.1"/>
    <property type="molecule type" value="Genomic_DNA"/>
</dbReference>
<evidence type="ECO:0000313" key="2">
    <source>
        <dbReference type="Proteomes" id="UP000308199"/>
    </source>
</evidence>
<reference evidence="1 2" key="1">
    <citation type="submission" date="2019-02" db="EMBL/GenBank/DDBJ databases">
        <title>Genome sequencing of the rare red list fungi Phellinidium pouzarii.</title>
        <authorList>
            <person name="Buettner E."/>
            <person name="Kellner H."/>
        </authorList>
    </citation>
    <scope>NUCLEOTIDE SEQUENCE [LARGE SCALE GENOMIC DNA]</scope>
    <source>
        <strain evidence="1 2">DSM 108285</strain>
    </source>
</reference>
<dbReference type="Proteomes" id="UP000308199">
    <property type="component" value="Unassembled WGS sequence"/>
</dbReference>
<keyword evidence="2" id="KW-1185">Reference proteome</keyword>
<dbReference type="SUPFAM" id="SSF51713">
    <property type="entry name" value="tRNA-guanine transglycosylase"/>
    <property type="match status" value="1"/>
</dbReference>
<proteinExistence type="predicted"/>
<dbReference type="GO" id="GO:0006400">
    <property type="term" value="P:tRNA modification"/>
    <property type="evidence" value="ECO:0007669"/>
    <property type="project" value="InterPro"/>
</dbReference>
<dbReference type="InterPro" id="IPR036511">
    <property type="entry name" value="TGT-like_sf"/>
</dbReference>
<dbReference type="PANTHER" id="PTHR46064">
    <property type="entry name" value="QUEUINE TRNA-RIBOSYLTRANSFERASE ACCESSORY SUBUNIT 2"/>
    <property type="match status" value="1"/>
</dbReference>
<dbReference type="InterPro" id="IPR050852">
    <property type="entry name" value="Queuine_tRNA-ribosyltrfase"/>
</dbReference>
<accession>A0A4S4LD22</accession>
<gene>
    <name evidence="1" type="ORF">EW145_g1833</name>
</gene>
<dbReference type="PANTHER" id="PTHR46064:SF1">
    <property type="entry name" value="QUEUINE TRNA-RIBOSYLTRANSFERASE ACCESSORY SUBUNIT 2"/>
    <property type="match status" value="1"/>
</dbReference>
<dbReference type="OrthoDB" id="27601at2759"/>
<organism evidence="1 2">
    <name type="scientific">Phellinidium pouzarii</name>
    <dbReference type="NCBI Taxonomy" id="167371"/>
    <lineage>
        <taxon>Eukaryota</taxon>
        <taxon>Fungi</taxon>
        <taxon>Dikarya</taxon>
        <taxon>Basidiomycota</taxon>
        <taxon>Agaricomycotina</taxon>
        <taxon>Agaricomycetes</taxon>
        <taxon>Hymenochaetales</taxon>
        <taxon>Hymenochaetaceae</taxon>
        <taxon>Phellinidium</taxon>
    </lineage>
</organism>
<protein>
    <submittedName>
        <fullName evidence="1">Uncharacterized protein</fullName>
    </submittedName>
</protein>
<evidence type="ECO:0000313" key="1">
    <source>
        <dbReference type="EMBL" id="THH09694.1"/>
    </source>
</evidence>
<name>A0A4S4LD22_9AGAM</name>
<dbReference type="AlphaFoldDB" id="A0A4S4LD22"/>
<dbReference type="Gene3D" id="3.20.20.105">
    <property type="entry name" value="Queuine tRNA-ribosyltransferase-like"/>
    <property type="match status" value="1"/>
</dbReference>